<feature type="region of interest" description="Disordered" evidence="1">
    <location>
        <begin position="438"/>
        <end position="459"/>
    </location>
</feature>
<accession>A0ABQ5AKF9</accession>
<evidence type="ECO:0000313" key="4">
    <source>
        <dbReference type="Proteomes" id="UP001151760"/>
    </source>
</evidence>
<evidence type="ECO:0000313" key="3">
    <source>
        <dbReference type="EMBL" id="GJT02801.1"/>
    </source>
</evidence>
<reference evidence="3" key="1">
    <citation type="journal article" date="2022" name="Int. J. Mol. Sci.">
        <title>Draft Genome of Tanacetum Coccineum: Genomic Comparison of Closely Related Tanacetum-Family Plants.</title>
        <authorList>
            <person name="Yamashiro T."/>
            <person name="Shiraishi A."/>
            <person name="Nakayama K."/>
            <person name="Satake H."/>
        </authorList>
    </citation>
    <scope>NUCLEOTIDE SEQUENCE</scope>
</reference>
<keyword evidence="4" id="KW-1185">Reference proteome</keyword>
<dbReference type="InterPro" id="IPR012337">
    <property type="entry name" value="RNaseH-like_sf"/>
</dbReference>
<name>A0ABQ5AKF9_9ASTR</name>
<comment type="caution">
    <text evidence="3">The sequence shown here is derived from an EMBL/GenBank/DDBJ whole genome shotgun (WGS) entry which is preliminary data.</text>
</comment>
<protein>
    <submittedName>
        <fullName evidence="3">Ribonuclease H-like domain-containing protein</fullName>
    </submittedName>
</protein>
<dbReference type="Proteomes" id="UP001151760">
    <property type="component" value="Unassembled WGS sequence"/>
</dbReference>
<dbReference type="Gene3D" id="3.30.420.10">
    <property type="entry name" value="Ribonuclease H-like superfamily/Ribonuclease H"/>
    <property type="match status" value="1"/>
</dbReference>
<dbReference type="PROSITE" id="PS50994">
    <property type="entry name" value="INTEGRASE"/>
    <property type="match status" value="1"/>
</dbReference>
<proteinExistence type="predicted"/>
<dbReference type="InterPro" id="IPR001584">
    <property type="entry name" value="Integrase_cat-core"/>
</dbReference>
<evidence type="ECO:0000256" key="1">
    <source>
        <dbReference type="SAM" id="MobiDB-lite"/>
    </source>
</evidence>
<dbReference type="EMBL" id="BQNB010012376">
    <property type="protein sequence ID" value="GJT02801.1"/>
    <property type="molecule type" value="Genomic_DNA"/>
</dbReference>
<reference evidence="3" key="2">
    <citation type="submission" date="2022-01" db="EMBL/GenBank/DDBJ databases">
        <authorList>
            <person name="Yamashiro T."/>
            <person name="Shiraishi A."/>
            <person name="Satake H."/>
            <person name="Nakayama K."/>
        </authorList>
    </citation>
    <scope>NUCLEOTIDE SEQUENCE</scope>
</reference>
<evidence type="ECO:0000259" key="2">
    <source>
        <dbReference type="PROSITE" id="PS50994"/>
    </source>
</evidence>
<gene>
    <name evidence="3" type="ORF">Tco_0823970</name>
</gene>
<sequence>MDEFCGQKRIKKEYSVARTPQQNGVAERKNRTLIEVARTMLADSLLPTVFWAKAVNTACYVLNRVLVTKPHNKTPYELIIGRAPSISFMRPFGCPVTILNTLDPLGKFDGKAEEEFLVGYSVNSKAFRSQWTIICSFGGSLPIDVSNLPHDPLMPELEDTAKIRTQISRIQSQHTTMALQRRITGEHAVVSYILNMVLKQCKRKLLQFKDSEGLDTSSNNLGGKKADCTKWVYKIRKDERRIVVKNKARLDSTTIEMTIIFGLTKKSLCDDFEQIMHNRTASTPMETNKALTKDEDGEDVDVYLYRSMIGSLMYLTSSRPDIMFSDCACSRFQVLPKVSHLNAVKRIFRYLKGQPKLGLWYPKDSPLTLEAFLDSDYAGASLDKKSTTRGCQFLGSKLISWQCKKQTVVANSTTKAEYIAASHCSRQVFTLHHTTTCHGKRGQDTKIPQSGSPPIKVRDKEESAVHKGFGDGYRWKGLPLLLLALK</sequence>
<organism evidence="3 4">
    <name type="scientific">Tanacetum coccineum</name>
    <dbReference type="NCBI Taxonomy" id="301880"/>
    <lineage>
        <taxon>Eukaryota</taxon>
        <taxon>Viridiplantae</taxon>
        <taxon>Streptophyta</taxon>
        <taxon>Embryophyta</taxon>
        <taxon>Tracheophyta</taxon>
        <taxon>Spermatophyta</taxon>
        <taxon>Magnoliopsida</taxon>
        <taxon>eudicotyledons</taxon>
        <taxon>Gunneridae</taxon>
        <taxon>Pentapetalae</taxon>
        <taxon>asterids</taxon>
        <taxon>campanulids</taxon>
        <taxon>Asterales</taxon>
        <taxon>Asteraceae</taxon>
        <taxon>Asteroideae</taxon>
        <taxon>Anthemideae</taxon>
        <taxon>Anthemidinae</taxon>
        <taxon>Tanacetum</taxon>
    </lineage>
</organism>
<dbReference type="SUPFAM" id="SSF53098">
    <property type="entry name" value="Ribonuclease H-like"/>
    <property type="match status" value="1"/>
</dbReference>
<feature type="domain" description="Integrase catalytic" evidence="2">
    <location>
        <begin position="1"/>
        <end position="83"/>
    </location>
</feature>
<dbReference type="InterPro" id="IPR036397">
    <property type="entry name" value="RNaseH_sf"/>
</dbReference>
<dbReference type="PANTHER" id="PTHR11439">
    <property type="entry name" value="GAG-POL-RELATED RETROTRANSPOSON"/>
    <property type="match status" value="1"/>
</dbReference>
<dbReference type="PANTHER" id="PTHR11439:SF495">
    <property type="entry name" value="REVERSE TRANSCRIPTASE, RNA-DEPENDENT DNA POLYMERASE-RELATED"/>
    <property type="match status" value="1"/>
</dbReference>
<dbReference type="CDD" id="cd09272">
    <property type="entry name" value="RNase_HI_RT_Ty1"/>
    <property type="match status" value="1"/>
</dbReference>